<dbReference type="EMBL" id="CAMKVN010000584">
    <property type="protein sequence ID" value="CAI2169424.1"/>
    <property type="molecule type" value="Genomic_DNA"/>
</dbReference>
<accession>A0A9W4SH64</accession>
<comment type="function">
    <text evidence="8">Catalyzes the hydroxylation of 2-polyprenyl-3-methyl-6-methoxy-1,4-benzoquinol (DMQH2) during ubiquinone biosynthesis. Has also a structural role in the COQ enzyme complex, stabilizing other COQ polypeptides.</text>
</comment>
<proteinExistence type="inferred from homology"/>
<keyword evidence="8" id="KW-0999">Mitochondrion inner membrane</keyword>
<comment type="caution">
    <text evidence="9">The sequence shown here is derived from an EMBL/GenBank/DDBJ whole genome shotgun (WGS) entry which is preliminary data.</text>
</comment>
<evidence type="ECO:0000313" key="10">
    <source>
        <dbReference type="Proteomes" id="UP001153678"/>
    </source>
</evidence>
<feature type="binding site" evidence="8">
    <location>
        <position position="209"/>
    </location>
    <ligand>
        <name>Fe cation</name>
        <dbReference type="ChEBI" id="CHEBI:24875"/>
        <label>1</label>
    </ligand>
</feature>
<keyword evidence="6 8" id="KW-0503">Monooxygenase</keyword>
<keyword evidence="8" id="KW-0496">Mitochondrion</keyword>
<name>A0A9W4SH64_9GLOM</name>
<reference evidence="9" key="1">
    <citation type="submission" date="2022-08" db="EMBL/GenBank/DDBJ databases">
        <authorList>
            <person name="Kallberg Y."/>
            <person name="Tangrot J."/>
            <person name="Rosling A."/>
        </authorList>
    </citation>
    <scope>NUCLEOTIDE SEQUENCE</scope>
    <source>
        <strain evidence="9">Wild A</strain>
    </source>
</reference>
<evidence type="ECO:0000256" key="8">
    <source>
        <dbReference type="HAMAP-Rule" id="MF_03194"/>
    </source>
</evidence>
<evidence type="ECO:0000256" key="4">
    <source>
        <dbReference type="ARBA" id="ARBA00023002"/>
    </source>
</evidence>
<sequence>MYTSSYLSHSSIGSTIHRKCIIAFKHKIPLLTLSYTHKHLSYKHPSYSSRLISSISKGINSNNNVQKKIPLTPKQKRLIDCMIRIDQAGEIGANYIYKGQLAILGSDKKVSPIIKEMWEQEKFHLKTFDEIIARFRVRPTILRPIWEAVGFIVGAGTAMMGKEAAMACTEAVETVIGQHYNDQLRELLSIDHEDIAELRKIIKEFRDDELQHLDTAVDFDAKKAPFHGPLTAIIHHGCKAAIWITGRL</sequence>
<dbReference type="GO" id="GO:0046872">
    <property type="term" value="F:metal ion binding"/>
    <property type="evidence" value="ECO:0007669"/>
    <property type="project" value="UniProtKB-KW"/>
</dbReference>
<comment type="cofactor">
    <cofactor evidence="8">
        <name>Fe cation</name>
        <dbReference type="ChEBI" id="CHEBI:24875"/>
    </cofactor>
    <text evidence="8">Binds 2 iron ions per subunit.</text>
</comment>
<evidence type="ECO:0000256" key="3">
    <source>
        <dbReference type="ARBA" id="ARBA00022723"/>
    </source>
</evidence>
<organism evidence="9 10">
    <name type="scientific">Funneliformis geosporum</name>
    <dbReference type="NCBI Taxonomy" id="1117311"/>
    <lineage>
        <taxon>Eukaryota</taxon>
        <taxon>Fungi</taxon>
        <taxon>Fungi incertae sedis</taxon>
        <taxon>Mucoromycota</taxon>
        <taxon>Glomeromycotina</taxon>
        <taxon>Glomeromycetes</taxon>
        <taxon>Glomerales</taxon>
        <taxon>Glomeraceae</taxon>
        <taxon>Funneliformis</taxon>
    </lineage>
</organism>
<feature type="binding site" evidence="8">
    <location>
        <position position="212"/>
    </location>
    <ligand>
        <name>Fe cation</name>
        <dbReference type="ChEBI" id="CHEBI:24875"/>
        <label>2</label>
    </ligand>
</feature>
<feature type="binding site" evidence="8">
    <location>
        <position position="90"/>
    </location>
    <ligand>
        <name>Fe cation</name>
        <dbReference type="ChEBI" id="CHEBI:24875"/>
        <label>1</label>
    </ligand>
</feature>
<evidence type="ECO:0000256" key="7">
    <source>
        <dbReference type="ARBA" id="ARBA00023136"/>
    </source>
</evidence>
<feature type="binding site" evidence="8">
    <location>
        <position position="121"/>
    </location>
    <ligand>
        <name>Fe cation</name>
        <dbReference type="ChEBI" id="CHEBI:24875"/>
        <label>2</label>
    </ligand>
</feature>
<evidence type="ECO:0000256" key="2">
    <source>
        <dbReference type="ARBA" id="ARBA00022688"/>
    </source>
</evidence>
<evidence type="ECO:0000256" key="5">
    <source>
        <dbReference type="ARBA" id="ARBA00023004"/>
    </source>
</evidence>
<dbReference type="CDD" id="cd01042">
    <property type="entry name" value="DMQH"/>
    <property type="match status" value="1"/>
</dbReference>
<feature type="binding site" evidence="8">
    <location>
        <position position="124"/>
    </location>
    <ligand>
        <name>Fe cation</name>
        <dbReference type="ChEBI" id="CHEBI:24875"/>
        <label>1</label>
    </ligand>
</feature>
<keyword evidence="5 8" id="KW-0408">Iron</keyword>
<dbReference type="GO" id="GO:0016709">
    <property type="term" value="F:oxidoreductase activity, acting on paired donors, with incorporation or reduction of molecular oxygen, NAD(P)H as one donor, and incorporation of one atom of oxygen"/>
    <property type="evidence" value="ECO:0007669"/>
    <property type="project" value="UniProtKB-UniRule"/>
</dbReference>
<keyword evidence="7 8" id="KW-0472">Membrane</keyword>
<keyword evidence="2 8" id="KW-0831">Ubiquinone biosynthesis</keyword>
<dbReference type="GO" id="GO:0006744">
    <property type="term" value="P:ubiquinone biosynthetic process"/>
    <property type="evidence" value="ECO:0007669"/>
    <property type="project" value="UniProtKB-UniRule"/>
</dbReference>
<dbReference type="InterPro" id="IPR011566">
    <property type="entry name" value="Ubq_synth_Coq7"/>
</dbReference>
<evidence type="ECO:0000313" key="9">
    <source>
        <dbReference type="EMBL" id="CAI2169424.1"/>
    </source>
</evidence>
<comment type="subunit">
    <text evidence="8">Component of a multi-subunit COQ enzyme complex, composed of at least COQ3, COQ4, COQ5, COQ6, COQ7 and COQ9.</text>
</comment>
<comment type="pathway">
    <text evidence="1 8">Cofactor biosynthesis; ubiquinone biosynthesis.</text>
</comment>
<evidence type="ECO:0000256" key="6">
    <source>
        <dbReference type="ARBA" id="ARBA00023033"/>
    </source>
</evidence>
<dbReference type="EC" id="1.14.99.60" evidence="8"/>
<comment type="subcellular location">
    <subcellularLocation>
        <location evidence="8">Mitochondrion inner membrane</location>
        <topology evidence="8">Peripheral membrane protein</topology>
        <orientation evidence="8">Matrix side</orientation>
    </subcellularLocation>
</comment>
<gene>
    <name evidence="8" type="primary">COQ7</name>
    <name evidence="9" type="ORF">FWILDA_LOCUS4073</name>
</gene>
<comment type="catalytic activity">
    <reaction evidence="8">
        <text>a 5-methoxy-2-methyl-3-(all-trans-polyprenyl)benzene-1,4-diol + AH2 + O2 = a 3-demethylubiquinol + A + H2O</text>
        <dbReference type="Rhea" id="RHEA:50908"/>
        <dbReference type="Rhea" id="RHEA-COMP:10859"/>
        <dbReference type="Rhea" id="RHEA-COMP:10914"/>
        <dbReference type="ChEBI" id="CHEBI:13193"/>
        <dbReference type="ChEBI" id="CHEBI:15377"/>
        <dbReference type="ChEBI" id="CHEBI:15379"/>
        <dbReference type="ChEBI" id="CHEBI:17499"/>
        <dbReference type="ChEBI" id="CHEBI:84167"/>
        <dbReference type="ChEBI" id="CHEBI:84422"/>
        <dbReference type="EC" id="1.14.99.60"/>
    </reaction>
</comment>
<feature type="binding site" evidence="8">
    <location>
        <position position="209"/>
    </location>
    <ligand>
        <name>Fe cation</name>
        <dbReference type="ChEBI" id="CHEBI:24875"/>
        <label>2</label>
    </ligand>
</feature>
<evidence type="ECO:0000256" key="1">
    <source>
        <dbReference type="ARBA" id="ARBA00004749"/>
    </source>
</evidence>
<dbReference type="PANTHER" id="PTHR11237:SF4">
    <property type="entry name" value="5-DEMETHOXYUBIQUINONE HYDROXYLASE, MITOCHONDRIAL"/>
    <property type="match status" value="1"/>
</dbReference>
<dbReference type="AlphaFoldDB" id="A0A9W4SH64"/>
<dbReference type="InterPro" id="IPR009078">
    <property type="entry name" value="Ferritin-like_SF"/>
</dbReference>
<feature type="binding site" evidence="8">
    <location>
        <position position="173"/>
    </location>
    <ligand>
        <name>Fe cation</name>
        <dbReference type="ChEBI" id="CHEBI:24875"/>
        <label>2</label>
    </ligand>
</feature>
<dbReference type="HAMAP" id="MF_01658">
    <property type="entry name" value="COQ7"/>
    <property type="match status" value="1"/>
</dbReference>
<dbReference type="PANTHER" id="PTHR11237">
    <property type="entry name" value="COENZYME Q10 BIOSYNTHESIS PROTEIN 7"/>
    <property type="match status" value="1"/>
</dbReference>
<keyword evidence="4 8" id="KW-0560">Oxidoreductase</keyword>
<dbReference type="SUPFAM" id="SSF47240">
    <property type="entry name" value="Ferritin-like"/>
    <property type="match status" value="1"/>
</dbReference>
<dbReference type="Pfam" id="PF03232">
    <property type="entry name" value="COQ7"/>
    <property type="match status" value="1"/>
</dbReference>
<dbReference type="GO" id="GO:0008682">
    <property type="term" value="F:3-demethoxyubiquinol 3-hydroxylase activity"/>
    <property type="evidence" value="ECO:0007669"/>
    <property type="project" value="UniProtKB-EC"/>
</dbReference>
<protein>
    <recommendedName>
        <fullName evidence="8">5-demethoxyubiquinone hydroxylase, mitochondrial</fullName>
        <shortName evidence="8">DMQ hydroxylase</shortName>
        <ecNumber evidence="8">1.14.99.60</ecNumber>
    </recommendedName>
    <alternativeName>
        <fullName evidence="8">Ubiquinone biosynthesis monooxygenase COQ7</fullName>
    </alternativeName>
</protein>
<feature type="binding site" evidence="8">
    <location>
        <position position="121"/>
    </location>
    <ligand>
        <name>Fe cation</name>
        <dbReference type="ChEBI" id="CHEBI:24875"/>
        <label>1</label>
    </ligand>
</feature>
<keyword evidence="3 8" id="KW-0479">Metal-binding</keyword>
<dbReference type="OrthoDB" id="275371at2759"/>
<dbReference type="Proteomes" id="UP001153678">
    <property type="component" value="Unassembled WGS sequence"/>
</dbReference>
<comment type="similarity">
    <text evidence="8">Belongs to the COQ7 family.</text>
</comment>
<dbReference type="GO" id="GO:0031314">
    <property type="term" value="C:extrinsic component of mitochondrial inner membrane"/>
    <property type="evidence" value="ECO:0007669"/>
    <property type="project" value="UniProtKB-UniRule"/>
</dbReference>
<keyword evidence="10" id="KW-1185">Reference proteome</keyword>